<evidence type="ECO:0000256" key="2">
    <source>
        <dbReference type="ARBA" id="ARBA00009799"/>
    </source>
</evidence>
<dbReference type="GO" id="GO:0004088">
    <property type="term" value="F:carbamoyl-phosphate synthase (glutamine-hydrolyzing) activity"/>
    <property type="evidence" value="ECO:0007669"/>
    <property type="project" value="UniProtKB-EC"/>
</dbReference>
<dbReference type="SMART" id="SM01209">
    <property type="entry name" value="GARS_A"/>
    <property type="match status" value="1"/>
</dbReference>
<dbReference type="NCBIfam" id="NF009455">
    <property type="entry name" value="PRK12815.1"/>
    <property type="match status" value="1"/>
</dbReference>
<comment type="caution">
    <text evidence="17">The sequence shown here is derived from an EMBL/GenBank/DDBJ whole genome shotgun (WGS) entry which is preliminary data.</text>
</comment>
<dbReference type="Pfam" id="PF02142">
    <property type="entry name" value="MGS"/>
    <property type="match status" value="1"/>
</dbReference>
<comment type="similarity">
    <text evidence="2 14">Belongs to the CarB family.</text>
</comment>
<feature type="binding site" evidence="14">
    <location>
        <position position="748"/>
    </location>
    <ligand>
        <name>ATP</name>
        <dbReference type="ChEBI" id="CHEBI:30616"/>
        <label>2</label>
    </ligand>
</feature>
<evidence type="ECO:0000313" key="17">
    <source>
        <dbReference type="EMBL" id="MBM6940669.1"/>
    </source>
</evidence>
<dbReference type="PANTHER" id="PTHR11405">
    <property type="entry name" value="CARBAMOYLTRANSFERASE FAMILY MEMBER"/>
    <property type="match status" value="1"/>
</dbReference>
<dbReference type="PRINTS" id="PR00098">
    <property type="entry name" value="CPSASE"/>
</dbReference>
<feature type="binding site" evidence="14">
    <location>
        <position position="243"/>
    </location>
    <ligand>
        <name>ATP</name>
        <dbReference type="ChEBI" id="CHEBI:30616"/>
        <label>1</label>
    </ligand>
</feature>
<feature type="binding site" evidence="14">
    <location>
        <position position="300"/>
    </location>
    <ligand>
        <name>Mg(2+)</name>
        <dbReference type="ChEBI" id="CHEBI:18420"/>
        <label>2</label>
    </ligand>
</feature>
<feature type="binding site" evidence="14">
    <location>
        <position position="300"/>
    </location>
    <ligand>
        <name>Mn(2+)</name>
        <dbReference type="ChEBI" id="CHEBI:29035"/>
        <label>2</label>
    </ligand>
</feature>
<dbReference type="EC" id="6.3.4.16" evidence="14"/>
<dbReference type="SUPFAM" id="SSF52335">
    <property type="entry name" value="Methylglyoxal synthase-like"/>
    <property type="match status" value="1"/>
</dbReference>
<evidence type="ECO:0000259" key="16">
    <source>
        <dbReference type="PROSITE" id="PS51855"/>
    </source>
</evidence>
<dbReference type="NCBIfam" id="NF003671">
    <property type="entry name" value="PRK05294.1"/>
    <property type="match status" value="1"/>
</dbReference>
<dbReference type="SMART" id="SM01096">
    <property type="entry name" value="CPSase_L_D3"/>
    <property type="match status" value="1"/>
</dbReference>
<feature type="binding site" evidence="14">
    <location>
        <position position="298"/>
    </location>
    <ligand>
        <name>Mg(2+)</name>
        <dbReference type="ChEBI" id="CHEBI:18420"/>
        <label>2</label>
    </ligand>
</feature>
<proteinExistence type="inferred from homology"/>
<dbReference type="PROSITE" id="PS00866">
    <property type="entry name" value="CPSASE_1"/>
    <property type="match status" value="2"/>
</dbReference>
<reference evidence="17 18" key="1">
    <citation type="journal article" date="2021" name="Sci. Rep.">
        <title>The distribution of antibiotic resistance genes in chicken gut microbiota commensals.</title>
        <authorList>
            <person name="Juricova H."/>
            <person name="Matiasovicova J."/>
            <person name="Kubasova T."/>
            <person name="Cejkova D."/>
            <person name="Rychlik I."/>
        </authorList>
    </citation>
    <scope>NUCLEOTIDE SEQUENCE [LARGE SCALE GENOMIC DNA]</scope>
    <source>
        <strain evidence="17 18">An574</strain>
    </source>
</reference>
<accession>A0ABS2GZ71</accession>
<feature type="binding site" evidence="14">
    <location>
        <position position="284"/>
    </location>
    <ligand>
        <name>Mg(2+)</name>
        <dbReference type="ChEBI" id="CHEBI:18420"/>
        <label>1</label>
    </ligand>
</feature>
<dbReference type="PROSITE" id="PS00867">
    <property type="entry name" value="CPSASE_2"/>
    <property type="match status" value="2"/>
</dbReference>
<sequence length="1058" mass="116808">MPKRKDIHKIMVFGSGPIIIGQAAEFDYSGTQACLALKEEGYETVLVNSNPATIMTDNEIADHVYIEPLTVESVSRIIRQEYPDAILPTLGGQIGLNLAVALSKTGLLDELGIELLGTKLDSIDRAEDRERFKELMQDLNEPVPASQTVSTVDEALDFAHQIGYPVIVRPAFTMGGTGGGMCHNDDELKMIAANGLDLSPATQCLIEKSIAGYKEIEFEVMRDAKDDAMVVCCMENFDPVGIHTGDSIVFAPNQTLSDREYQMLRDCALKLIRALKIEGGCNVQLALDPNSYHYDVIEVNPRVSRSSALASKATGYPIAKMAAKIAVGLTLDEITNPVTGTTYAEFEPALDYVVCKIPRWPFDKFTRADRTLGSQMKATGEVMAIGRNAEEAFQKAVRSLEIDVKDFFSPEAHQATDIQLEDKLVHAQDDRLFYIAEAFRRGYSIEDVHELTKINDYFLDIVHHIVEMEKTIQNAPQDVEVLREAKKYGFSDVTIANLWNVETDDVRKLRLANHIVPVYKMVDTCAAEFASSTPYFYSTYDHENESIRSKKPSILVIGSGPIRIGQGVEFDYATVHCVKAIQRHGYEAIVMNSNPETVSTDFSISDKLYFEPLTLEDVMNVCDLEQPAGVIVQFGGQTAINLAAGLDAHGVKILGTSVKDLDAAEDRRVFDKVIKDLNLKQPVGLTATTHQGVIDAAQKIGYPVLVRPSYVLGGKAMEIVYNEAELEQYLKDNANIASDHPILIDAYLEGRECEVDAICDGNDVLLPGIMEHIERAGVHSGDSMAVYPPQNFDDDIKHQIVEATKKLCIALKCIGIMNIQFIIHNHEAYVLEVNPRASRTVPFLSKITGIEMAQVATGVILGDSLKKQGYQDGLYPEPATIHVKAPVFSFNKLDDVDAFLGPEMKSTGEVMGSDRTFEKALYKAFAGAKMRLPENGNVLLTIEDNDKQAILPLAKRFAGIGYRILATSGTAEFLKKHGLHIEVVDKIHEDVDNNILDAIKNNVDIVINTMGHDYQKNSDGFIIRQTAIEHNVPLLTALDTVDALLRALENRSFSTQAL</sequence>
<dbReference type="NCBIfam" id="TIGR01369">
    <property type="entry name" value="CPSaseII_lrg"/>
    <property type="match status" value="1"/>
</dbReference>
<feature type="binding site" evidence="14">
    <location>
        <position position="779"/>
    </location>
    <ligand>
        <name>ATP</name>
        <dbReference type="ChEBI" id="CHEBI:30616"/>
        <label>2</label>
    </ligand>
</feature>
<keyword evidence="18" id="KW-1185">Reference proteome</keyword>
<feature type="domain" description="ATP-grasp" evidence="15">
    <location>
        <begin position="671"/>
        <end position="861"/>
    </location>
</feature>
<feature type="binding site" evidence="14">
    <location>
        <position position="284"/>
    </location>
    <ligand>
        <name>Mn(2+)</name>
        <dbReference type="ChEBI" id="CHEBI:29035"/>
        <label>1</label>
    </ligand>
</feature>
<dbReference type="InterPro" id="IPR036914">
    <property type="entry name" value="MGS-like_dom_sf"/>
</dbReference>
<feature type="binding site" evidence="14">
    <location>
        <position position="298"/>
    </location>
    <ligand>
        <name>Mn(2+)</name>
        <dbReference type="ChEBI" id="CHEBI:29035"/>
        <label>1</label>
    </ligand>
</feature>
<comment type="domain">
    <text evidence="14">The large subunit is composed of 2 ATP-grasp domains that are involved in binding the 2 ATP molecules needed for carbamoyl phosphate synthesis. The N-terminal ATP-grasp domain (referred to as the carboxyphosphate synthetic component) catalyzes the ATP-dependent phosphorylation of hydrogencarbonate to carboxyphosphate and the subsequent nucleophilic attack by ammonia to form a carbamate intermediate. The C-terminal ATP-grasp domain (referred to as the carbamoyl phosphate synthetic component) then catalyzes the phosphorylation of carbamate with the second ATP to form the end product carbamoyl phosphate. The reactive and unstable enzyme intermediates are sequentially channeled from one active site to the next through the interior of the protein over a distance of at least 96 A.</text>
</comment>
<feature type="region of interest" description="Allosteric domain" evidence="14">
    <location>
        <begin position="930"/>
        <end position="1058"/>
    </location>
</feature>
<name>A0ABS2GZ71_9LACO</name>
<dbReference type="InterPro" id="IPR058047">
    <property type="entry name" value="CPSase_preATP-grasp"/>
</dbReference>
<keyword evidence="6" id="KW-0479">Metal-binding</keyword>
<feature type="binding site" evidence="14">
    <location>
        <position position="746"/>
    </location>
    <ligand>
        <name>ATP</name>
        <dbReference type="ChEBI" id="CHEBI:30616"/>
        <label>2</label>
    </ligand>
</feature>
<keyword evidence="4 14" id="KW-0436">Ligase</keyword>
<dbReference type="InterPro" id="IPR016185">
    <property type="entry name" value="PreATP-grasp_dom_sf"/>
</dbReference>
<feature type="domain" description="ATP-grasp" evidence="15">
    <location>
        <begin position="133"/>
        <end position="327"/>
    </location>
</feature>
<feature type="binding site" evidence="14">
    <location>
        <position position="242"/>
    </location>
    <ligand>
        <name>ATP</name>
        <dbReference type="ChEBI" id="CHEBI:30616"/>
        <label>1</label>
    </ligand>
</feature>
<dbReference type="SMART" id="SM00851">
    <property type="entry name" value="MGS"/>
    <property type="match status" value="1"/>
</dbReference>
<feature type="region of interest" description="Carbamoyl phosphate synthetic domain" evidence="14">
    <location>
        <begin position="547"/>
        <end position="929"/>
    </location>
</feature>
<feature type="binding site" evidence="14">
    <location>
        <position position="780"/>
    </location>
    <ligand>
        <name>ATP</name>
        <dbReference type="ChEBI" id="CHEBI:30616"/>
        <label>2</label>
    </ligand>
</feature>
<dbReference type="CDD" id="cd01424">
    <property type="entry name" value="MGS_CPS_II"/>
    <property type="match status" value="1"/>
</dbReference>
<dbReference type="SUPFAM" id="SSF48108">
    <property type="entry name" value="Carbamoyl phosphate synthetase, large subunit connection domain"/>
    <property type="match status" value="1"/>
</dbReference>
<feature type="binding site" evidence="14">
    <location>
        <position position="820"/>
    </location>
    <ligand>
        <name>ATP</name>
        <dbReference type="ChEBI" id="CHEBI:30616"/>
        <label>2</label>
    </ligand>
</feature>
<evidence type="ECO:0000259" key="15">
    <source>
        <dbReference type="PROSITE" id="PS50975"/>
    </source>
</evidence>
<feature type="binding site" evidence="14">
    <location>
        <position position="284"/>
    </location>
    <ligand>
        <name>ATP</name>
        <dbReference type="ChEBI" id="CHEBI:30616"/>
        <label>1</label>
    </ligand>
</feature>
<feature type="domain" description="MGS-like" evidence="16">
    <location>
        <begin position="930"/>
        <end position="1058"/>
    </location>
</feature>
<keyword evidence="7 14" id="KW-0677">Repeat</keyword>
<dbReference type="InterPro" id="IPR005483">
    <property type="entry name" value="CPSase_dom"/>
</dbReference>
<feature type="binding site" evidence="14">
    <location>
        <position position="820"/>
    </location>
    <ligand>
        <name>Mg(2+)</name>
        <dbReference type="ChEBI" id="CHEBI:18420"/>
        <label>3</label>
    </ligand>
</feature>
<evidence type="ECO:0000256" key="1">
    <source>
        <dbReference type="ARBA" id="ARBA00005077"/>
    </source>
</evidence>
<feature type="binding site" evidence="14">
    <location>
        <position position="834"/>
    </location>
    <ligand>
        <name>Mg(2+)</name>
        <dbReference type="ChEBI" id="CHEBI:18420"/>
        <label>4</label>
    </ligand>
</feature>
<dbReference type="InterPro" id="IPR033937">
    <property type="entry name" value="MGS_CPS_CarB"/>
</dbReference>
<dbReference type="InterPro" id="IPR036897">
    <property type="entry name" value="CarbamoylP_synth_lsu_oligo_sf"/>
</dbReference>
<comment type="caution">
    <text evidence="14">Lacks conserved residue(s) required for the propagation of feature annotation.</text>
</comment>
<feature type="binding site" evidence="14">
    <location>
        <position position="820"/>
    </location>
    <ligand>
        <name>Mn(2+)</name>
        <dbReference type="ChEBI" id="CHEBI:29035"/>
        <label>3</label>
    </ligand>
</feature>
<protein>
    <recommendedName>
        <fullName evidence="14">Carbamoyl phosphate synthase large chain</fullName>
        <ecNumber evidence="14">6.3.4.16</ecNumber>
        <ecNumber evidence="14">6.3.5.5</ecNumber>
    </recommendedName>
    <alternativeName>
        <fullName evidence="14">Carbamoyl phosphate synthetase ammonia chain</fullName>
    </alternativeName>
</protein>
<feature type="region of interest" description="Carboxyphosphate synthetic domain" evidence="14">
    <location>
        <begin position="1"/>
        <end position="401"/>
    </location>
</feature>
<dbReference type="PROSITE" id="PS50975">
    <property type="entry name" value="ATP_GRASP"/>
    <property type="match status" value="2"/>
</dbReference>
<dbReference type="PROSITE" id="PS51855">
    <property type="entry name" value="MGS"/>
    <property type="match status" value="1"/>
</dbReference>
<dbReference type="EC" id="6.3.5.5" evidence="14"/>
<evidence type="ECO:0000256" key="7">
    <source>
        <dbReference type="ARBA" id="ARBA00022737"/>
    </source>
</evidence>
<dbReference type="Gene3D" id="3.40.50.20">
    <property type="match status" value="2"/>
</dbReference>
<evidence type="ECO:0000256" key="5">
    <source>
        <dbReference type="ARBA" id="ARBA00022605"/>
    </source>
</evidence>
<evidence type="ECO:0000256" key="10">
    <source>
        <dbReference type="ARBA" id="ARBA00022842"/>
    </source>
</evidence>
<evidence type="ECO:0000256" key="14">
    <source>
        <dbReference type="HAMAP-Rule" id="MF_01210"/>
    </source>
</evidence>
<feature type="binding site" evidence="14">
    <location>
        <position position="210"/>
    </location>
    <ligand>
        <name>ATP</name>
        <dbReference type="ChEBI" id="CHEBI:30616"/>
        <label>1</label>
    </ligand>
</feature>
<evidence type="ECO:0000256" key="12">
    <source>
        <dbReference type="ARBA" id="ARBA00023211"/>
    </source>
</evidence>
<keyword evidence="10" id="KW-0460">Magnesium</keyword>
<feature type="binding site" evidence="14">
    <location>
        <position position="298"/>
    </location>
    <ligand>
        <name>Mg(2+)</name>
        <dbReference type="ChEBI" id="CHEBI:18420"/>
        <label>1</label>
    </ligand>
</feature>
<gene>
    <name evidence="14 17" type="primary">carB</name>
    <name evidence="17" type="ORF">H5975_04085</name>
</gene>
<feature type="binding site" evidence="14">
    <location>
        <position position="832"/>
    </location>
    <ligand>
        <name>Mn(2+)</name>
        <dbReference type="ChEBI" id="CHEBI:29035"/>
        <label>3</label>
    </ligand>
</feature>
<dbReference type="Gene3D" id="3.40.50.1380">
    <property type="entry name" value="Methylglyoxal synthase-like domain"/>
    <property type="match status" value="1"/>
</dbReference>
<dbReference type="Pfam" id="PF25596">
    <property type="entry name" value="CPSase_L_D1"/>
    <property type="match status" value="2"/>
</dbReference>
<dbReference type="SUPFAM" id="SSF56059">
    <property type="entry name" value="Glutathione synthetase ATP-binding domain-like"/>
    <property type="match status" value="2"/>
</dbReference>
<evidence type="ECO:0000256" key="13">
    <source>
        <dbReference type="ARBA" id="ARBA00047359"/>
    </source>
</evidence>
<dbReference type="HAMAP" id="MF_01210_A">
    <property type="entry name" value="CPSase_L_chain_A"/>
    <property type="match status" value="1"/>
</dbReference>
<comment type="cofactor">
    <cofactor evidence="14">
        <name>Mg(2+)</name>
        <dbReference type="ChEBI" id="CHEBI:18420"/>
    </cofactor>
    <cofactor evidence="14">
        <name>Mn(2+)</name>
        <dbReference type="ChEBI" id="CHEBI:29035"/>
    </cofactor>
    <text evidence="14">Binds 4 Mg(2+) or Mn(2+) ions per subunit.</text>
</comment>
<dbReference type="InterPro" id="IPR005480">
    <property type="entry name" value="CPSase_lsu_oligo"/>
</dbReference>
<feature type="binding site" evidence="14">
    <location>
        <position position="834"/>
    </location>
    <ligand>
        <name>Mn(2+)</name>
        <dbReference type="ChEBI" id="CHEBI:29035"/>
        <label>4</label>
    </ligand>
</feature>
<feature type="binding site" evidence="14">
    <location>
        <position position="752"/>
    </location>
    <ligand>
        <name>ATP</name>
        <dbReference type="ChEBI" id="CHEBI:30616"/>
        <label>2</label>
    </ligand>
</feature>
<feature type="binding site" evidence="14">
    <location>
        <position position="298"/>
    </location>
    <ligand>
        <name>Mn(2+)</name>
        <dbReference type="ChEBI" id="CHEBI:29035"/>
        <label>2</label>
    </ligand>
</feature>
<dbReference type="InterPro" id="IPR011761">
    <property type="entry name" value="ATP-grasp"/>
</dbReference>
<comment type="catalytic activity">
    <reaction evidence="13 14">
        <text>hydrogencarbonate + NH4(+) + 2 ATP = carbamoyl phosphate + 2 ADP + phosphate + 2 H(+)</text>
        <dbReference type="Rhea" id="RHEA:18029"/>
        <dbReference type="ChEBI" id="CHEBI:15378"/>
        <dbReference type="ChEBI" id="CHEBI:17544"/>
        <dbReference type="ChEBI" id="CHEBI:28938"/>
        <dbReference type="ChEBI" id="CHEBI:30616"/>
        <dbReference type="ChEBI" id="CHEBI:43474"/>
        <dbReference type="ChEBI" id="CHEBI:58228"/>
        <dbReference type="ChEBI" id="CHEBI:456216"/>
        <dbReference type="EC" id="6.3.4.16"/>
    </reaction>
</comment>
<feature type="binding site" evidence="14">
    <location>
        <position position="832"/>
    </location>
    <ligand>
        <name>Mn(2+)</name>
        <dbReference type="ChEBI" id="CHEBI:29035"/>
        <label>4</label>
    </ligand>
</feature>
<dbReference type="Proteomes" id="UP000785625">
    <property type="component" value="Unassembled WGS sequence"/>
</dbReference>
<comment type="subunit">
    <text evidence="14">Composed of two chains; the small (or glutamine) chain promotes the hydrolysis of glutamine to ammonia, which is used by the large (or ammonia) chain to synthesize carbamoyl phosphate. Tetramer of heterodimers (alpha,beta)4.</text>
</comment>
<dbReference type="Gene3D" id="1.10.1030.10">
    <property type="entry name" value="Carbamoyl-phosphate synthetase, large subunit oligomerisation domain"/>
    <property type="match status" value="1"/>
</dbReference>
<dbReference type="InterPro" id="IPR005479">
    <property type="entry name" value="CPAse_ATP-bd"/>
</dbReference>
<dbReference type="SUPFAM" id="SSF52440">
    <property type="entry name" value="PreATP-grasp domain"/>
    <property type="match status" value="2"/>
</dbReference>
<evidence type="ECO:0000256" key="4">
    <source>
        <dbReference type="ARBA" id="ARBA00022598"/>
    </source>
</evidence>
<comment type="pathway">
    <text evidence="14">Pyrimidine metabolism; UMP biosynthesis via de novo pathway; (S)-dihydroorotate from bicarbonate: step 1/3.</text>
</comment>
<feature type="binding site" evidence="14">
    <location>
        <position position="832"/>
    </location>
    <ligand>
        <name>ATP</name>
        <dbReference type="ChEBI" id="CHEBI:30616"/>
        <label>2</label>
    </ligand>
</feature>
<comment type="catalytic activity">
    <reaction evidence="14">
        <text>hydrogencarbonate + L-glutamine + 2 ATP + H2O = carbamoyl phosphate + L-glutamate + 2 ADP + phosphate + 2 H(+)</text>
        <dbReference type="Rhea" id="RHEA:18633"/>
        <dbReference type="ChEBI" id="CHEBI:15377"/>
        <dbReference type="ChEBI" id="CHEBI:15378"/>
        <dbReference type="ChEBI" id="CHEBI:17544"/>
        <dbReference type="ChEBI" id="CHEBI:29985"/>
        <dbReference type="ChEBI" id="CHEBI:30616"/>
        <dbReference type="ChEBI" id="CHEBI:43474"/>
        <dbReference type="ChEBI" id="CHEBI:58228"/>
        <dbReference type="ChEBI" id="CHEBI:58359"/>
        <dbReference type="ChEBI" id="CHEBI:456216"/>
        <dbReference type="EC" id="6.3.5.5"/>
    </reaction>
</comment>
<dbReference type="PANTHER" id="PTHR11405:SF53">
    <property type="entry name" value="CARBAMOYL-PHOSPHATE SYNTHASE [AMMONIA], MITOCHONDRIAL"/>
    <property type="match status" value="1"/>
</dbReference>
<organism evidence="17 18">
    <name type="scientific">Limosilactobacillus coleohominis</name>
    <dbReference type="NCBI Taxonomy" id="181675"/>
    <lineage>
        <taxon>Bacteria</taxon>
        <taxon>Bacillati</taxon>
        <taxon>Bacillota</taxon>
        <taxon>Bacilli</taxon>
        <taxon>Lactobacillales</taxon>
        <taxon>Lactobacillaceae</taxon>
        <taxon>Limosilactobacillus</taxon>
    </lineage>
</organism>
<keyword evidence="11 14" id="KW-0665">Pyrimidine biosynthesis</keyword>
<evidence type="ECO:0000256" key="8">
    <source>
        <dbReference type="ARBA" id="ARBA00022741"/>
    </source>
</evidence>
<dbReference type="RefSeq" id="WP_204784980.1">
    <property type="nucleotide sequence ID" value="NZ_JACJKU010000029.1"/>
</dbReference>
<keyword evidence="3 14" id="KW-0055">Arginine biosynthesis</keyword>
<dbReference type="InterPro" id="IPR011607">
    <property type="entry name" value="MGS-like_dom"/>
</dbReference>
<feature type="binding site" evidence="14">
    <location>
        <position position="175"/>
    </location>
    <ligand>
        <name>ATP</name>
        <dbReference type="ChEBI" id="CHEBI:30616"/>
        <label>1</label>
    </ligand>
</feature>
<dbReference type="Gene3D" id="3.30.470.20">
    <property type="entry name" value="ATP-grasp fold, B domain"/>
    <property type="match status" value="2"/>
</dbReference>
<feature type="binding site" evidence="14">
    <location>
        <position position="241"/>
    </location>
    <ligand>
        <name>ATP</name>
        <dbReference type="ChEBI" id="CHEBI:30616"/>
        <label>1</label>
    </ligand>
</feature>
<feature type="binding site" evidence="14">
    <location>
        <position position="832"/>
    </location>
    <ligand>
        <name>Mg(2+)</name>
        <dbReference type="ChEBI" id="CHEBI:18420"/>
        <label>3</label>
    </ligand>
</feature>
<evidence type="ECO:0000256" key="11">
    <source>
        <dbReference type="ARBA" id="ARBA00022975"/>
    </source>
</evidence>
<feature type="binding site" evidence="14">
    <location>
        <position position="778"/>
    </location>
    <ligand>
        <name>ATP</name>
        <dbReference type="ChEBI" id="CHEBI:30616"/>
        <label>2</label>
    </ligand>
</feature>
<dbReference type="Pfam" id="PF02787">
    <property type="entry name" value="CPSase_L_D3"/>
    <property type="match status" value="1"/>
</dbReference>
<feature type="binding site" evidence="14">
    <location>
        <position position="176"/>
    </location>
    <ligand>
        <name>ATP</name>
        <dbReference type="ChEBI" id="CHEBI:30616"/>
        <label>1</label>
    </ligand>
</feature>
<feature type="binding site" evidence="14">
    <location>
        <position position="707"/>
    </location>
    <ligand>
        <name>ATP</name>
        <dbReference type="ChEBI" id="CHEBI:30616"/>
        <label>2</label>
    </ligand>
</feature>
<keyword evidence="5 14" id="KW-0028">Amino-acid biosynthesis</keyword>
<evidence type="ECO:0000256" key="3">
    <source>
        <dbReference type="ARBA" id="ARBA00022571"/>
    </source>
</evidence>
<feature type="binding site" evidence="14">
    <location>
        <position position="169"/>
    </location>
    <ligand>
        <name>ATP</name>
        <dbReference type="ChEBI" id="CHEBI:30616"/>
        <label>1</label>
    </ligand>
</feature>
<feature type="binding site" evidence="14">
    <location>
        <position position="777"/>
    </location>
    <ligand>
        <name>ATP</name>
        <dbReference type="ChEBI" id="CHEBI:30616"/>
        <label>2</label>
    </ligand>
</feature>
<feature type="binding site" evidence="14">
    <location>
        <position position="215"/>
    </location>
    <ligand>
        <name>ATP</name>
        <dbReference type="ChEBI" id="CHEBI:30616"/>
        <label>1</label>
    </ligand>
</feature>
<evidence type="ECO:0000256" key="9">
    <source>
        <dbReference type="ARBA" id="ARBA00022840"/>
    </source>
</evidence>
<keyword evidence="8 14" id="KW-0547">Nucleotide-binding</keyword>
<comment type="pathway">
    <text evidence="1 14">Amino-acid biosynthesis; L-arginine biosynthesis; carbamoyl phosphate from bicarbonate: step 1/1.</text>
</comment>
<dbReference type="Pfam" id="PF02786">
    <property type="entry name" value="CPSase_L_D2"/>
    <property type="match status" value="2"/>
</dbReference>
<feature type="binding site" evidence="14">
    <location>
        <position position="832"/>
    </location>
    <ligand>
        <name>Mg(2+)</name>
        <dbReference type="ChEBI" id="CHEBI:18420"/>
        <label>4</label>
    </ligand>
</feature>
<keyword evidence="9 14" id="KW-0067">ATP-binding</keyword>
<feature type="binding site" evidence="14">
    <location>
        <position position="129"/>
    </location>
    <ligand>
        <name>ATP</name>
        <dbReference type="ChEBI" id="CHEBI:30616"/>
        <label>1</label>
    </ligand>
</feature>
<keyword evidence="12" id="KW-0464">Manganese</keyword>
<evidence type="ECO:0000256" key="6">
    <source>
        <dbReference type="ARBA" id="ARBA00022723"/>
    </source>
</evidence>
<feature type="binding site" evidence="14">
    <location>
        <position position="298"/>
    </location>
    <ligand>
        <name>ATP</name>
        <dbReference type="ChEBI" id="CHEBI:30616"/>
        <label>1</label>
    </ligand>
</feature>
<feature type="binding site" evidence="14">
    <location>
        <position position="208"/>
    </location>
    <ligand>
        <name>ATP</name>
        <dbReference type="ChEBI" id="CHEBI:30616"/>
        <label>1</label>
    </ligand>
</feature>
<dbReference type="InterPro" id="IPR006275">
    <property type="entry name" value="CPSase_lsu"/>
</dbReference>
<dbReference type="EMBL" id="JACJKU010000029">
    <property type="protein sequence ID" value="MBM6940669.1"/>
    <property type="molecule type" value="Genomic_DNA"/>
</dbReference>
<evidence type="ECO:0000313" key="18">
    <source>
        <dbReference type="Proteomes" id="UP000785625"/>
    </source>
</evidence>
<dbReference type="HAMAP" id="MF_01210_B">
    <property type="entry name" value="CPSase_L_chain_B"/>
    <property type="match status" value="1"/>
</dbReference>
<comment type="function">
    <text evidence="14">Large subunit of the glutamine-dependent carbamoyl phosphate synthetase (CPSase). CPSase catalyzes the formation of carbamoyl phosphate from the ammonia moiety of glutamine, carbonate, and phosphate donated by ATP, constituting the first step of 2 biosynthetic pathways, one leading to arginine and/or urea and the other to pyrimidine nucleotides. The large subunit (synthetase) binds the substrates ammonia (free or transferred from glutamine from the small subunit), hydrogencarbonate and ATP and carries out an ATP-coupled ligase reaction, activating hydrogencarbonate by forming carboxy phosphate which reacts with ammonia to form carbamoyl phosphate.</text>
</comment>